<dbReference type="AlphaFoldDB" id="A0AAD2A2R4"/>
<evidence type="ECO:0000313" key="2">
    <source>
        <dbReference type="Proteomes" id="UP000834106"/>
    </source>
</evidence>
<dbReference type="EMBL" id="OU503051">
    <property type="protein sequence ID" value="CAI9778626.1"/>
    <property type="molecule type" value="Genomic_DNA"/>
</dbReference>
<sequence length="153" mass="17009">MLQLRKEQLLQGKAKIGKMSRDLQVKYELLELASNTFSLIAYLNYFCGTTAWDAVGHRKVPAECNLVSPPRLRPPMGVNIRFVASGCASFHCVGAATHGVVMRHVKLLNVAIICFYHSAGPSISSFLLHYQLSRFTTVTCAEGTAWSWRYNSA</sequence>
<dbReference type="Proteomes" id="UP000834106">
    <property type="component" value="Chromosome 16"/>
</dbReference>
<gene>
    <name evidence="1" type="ORF">FPE_LOCUS26056</name>
</gene>
<reference evidence="1" key="1">
    <citation type="submission" date="2023-05" db="EMBL/GenBank/DDBJ databases">
        <authorList>
            <person name="Huff M."/>
        </authorList>
    </citation>
    <scope>NUCLEOTIDE SEQUENCE</scope>
</reference>
<protein>
    <submittedName>
        <fullName evidence="1">Uncharacterized protein</fullName>
    </submittedName>
</protein>
<accession>A0AAD2A2R4</accession>
<proteinExistence type="predicted"/>
<evidence type="ECO:0000313" key="1">
    <source>
        <dbReference type="EMBL" id="CAI9778626.1"/>
    </source>
</evidence>
<organism evidence="1 2">
    <name type="scientific">Fraxinus pennsylvanica</name>
    <dbReference type="NCBI Taxonomy" id="56036"/>
    <lineage>
        <taxon>Eukaryota</taxon>
        <taxon>Viridiplantae</taxon>
        <taxon>Streptophyta</taxon>
        <taxon>Embryophyta</taxon>
        <taxon>Tracheophyta</taxon>
        <taxon>Spermatophyta</taxon>
        <taxon>Magnoliopsida</taxon>
        <taxon>eudicotyledons</taxon>
        <taxon>Gunneridae</taxon>
        <taxon>Pentapetalae</taxon>
        <taxon>asterids</taxon>
        <taxon>lamiids</taxon>
        <taxon>Lamiales</taxon>
        <taxon>Oleaceae</taxon>
        <taxon>Oleeae</taxon>
        <taxon>Fraxinus</taxon>
    </lineage>
</organism>
<keyword evidence="2" id="KW-1185">Reference proteome</keyword>
<name>A0AAD2A2R4_9LAMI</name>